<accession>A0A5L8KZR1</accession>
<evidence type="ECO:0000313" key="6">
    <source>
        <dbReference type="Proteomes" id="UP000557842"/>
    </source>
</evidence>
<name>A0A5L8KZR1_CAMFE</name>
<dbReference type="EMBL" id="AABQDW010000010">
    <property type="protein sequence ID" value="EAI5408274.1"/>
    <property type="molecule type" value="Genomic_DNA"/>
</dbReference>
<dbReference type="RefSeq" id="WP_002850604.1">
    <property type="nucleotide sequence ID" value="NZ_AABUZP020000015.1"/>
</dbReference>
<reference evidence="2 5" key="1">
    <citation type="submission" date="2018-06" db="EMBL/GenBank/DDBJ databases">
        <authorList>
            <consortium name="PulseNet: The National Subtyping Network for Foodborne Disease Surveillance"/>
            <person name="Tarr C.L."/>
            <person name="Trees E."/>
            <person name="Katz L.S."/>
            <person name="Carleton-Romer H.A."/>
            <person name="Stroika S."/>
            <person name="Kucerova Z."/>
            <person name="Roache K.F."/>
            <person name="Sabol A.L."/>
            <person name="Besser J."/>
            <person name="Gerner-Smidt P."/>
        </authorList>
    </citation>
    <scope>NUCLEOTIDE SEQUENCE [LARGE SCALE GENOMIC DNA]</scope>
    <source>
        <strain evidence="3">2014D-0197</strain>
        <strain evidence="1 6">2016D-0221</strain>
        <strain evidence="4">D4313</strain>
        <strain evidence="2 5">PNUSAC001503</strain>
    </source>
</reference>
<keyword evidence="5" id="KW-1185">Reference proteome</keyword>
<dbReference type="EMBL" id="AABTCC010000026">
    <property type="protein sequence ID" value="EAI8859718.1"/>
    <property type="molecule type" value="Genomic_DNA"/>
</dbReference>
<gene>
    <name evidence="3" type="ORF">AAH17_07530</name>
    <name evidence="4" type="ORF">AAH24_07000</name>
    <name evidence="1" type="ORF">BVH53_06130</name>
    <name evidence="2" type="ORF">CX802_07755</name>
</gene>
<dbReference type="AlphaFoldDB" id="A0A5L8KZR1"/>
<dbReference type="InterPro" id="IPR043776">
    <property type="entry name" value="DUF5718"/>
</dbReference>
<protein>
    <submittedName>
        <fullName evidence="2">Uncharacterized protein</fullName>
    </submittedName>
</protein>
<dbReference type="OMA" id="FFMAFND"/>
<evidence type="ECO:0000313" key="3">
    <source>
        <dbReference type="EMBL" id="EAK0453497.1"/>
    </source>
</evidence>
<dbReference type="Proteomes" id="UP000535509">
    <property type="component" value="Unassembled WGS sequence"/>
</dbReference>
<evidence type="ECO:0000313" key="1">
    <source>
        <dbReference type="EMBL" id="EAI5408274.1"/>
    </source>
</evidence>
<sequence>MRDFLGFGIAGNFALHLEQAGEFKDFVDIKTEEKYAPKGIFPFYSPKSSNHLKNYCFDNVNLVLPNESSLNVQAEPEIALKCEIEYENGSVKTIKPLAFMAFNDASVRNDKNATKISQKKNFSSGSKGFGNEIVIDKFDKTGVCERYSLVSFLRSEDGFFRYGECAKLSGYSYFYEKLLNWMKKIFNTQKDFAVLEDLSKILKQNGYKKDVIITIGATRYEPKGENRFLKRGDEIYIVAFDHNKHSLEDITELAKTDSDFSKFSDISVLKQVVK</sequence>
<comment type="caution">
    <text evidence="2">The sequence shown here is derived from an EMBL/GenBank/DDBJ whole genome shotgun (WGS) entry which is preliminary data.</text>
</comment>
<dbReference type="EMBL" id="AACCXM010000006">
    <property type="protein sequence ID" value="EAK0469103.1"/>
    <property type="molecule type" value="Genomic_DNA"/>
</dbReference>
<dbReference type="GeneID" id="61065387"/>
<organism evidence="2 5">
    <name type="scientific">Campylobacter fetus</name>
    <dbReference type="NCBI Taxonomy" id="196"/>
    <lineage>
        <taxon>Bacteria</taxon>
        <taxon>Pseudomonadati</taxon>
        <taxon>Campylobacterota</taxon>
        <taxon>Epsilonproteobacteria</taxon>
        <taxon>Campylobacterales</taxon>
        <taxon>Campylobacteraceae</taxon>
        <taxon>Campylobacter</taxon>
    </lineage>
</organism>
<dbReference type="EMBL" id="AACCXK010000014">
    <property type="protein sequence ID" value="EAK0453497.1"/>
    <property type="molecule type" value="Genomic_DNA"/>
</dbReference>
<proteinExistence type="predicted"/>
<dbReference type="Proteomes" id="UP000557842">
    <property type="component" value="Unassembled WGS sequence"/>
</dbReference>
<evidence type="ECO:0000313" key="4">
    <source>
        <dbReference type="EMBL" id="EAK0469103.1"/>
    </source>
</evidence>
<evidence type="ECO:0000313" key="5">
    <source>
        <dbReference type="Proteomes" id="UP000535509"/>
    </source>
</evidence>
<evidence type="ECO:0000313" key="2">
    <source>
        <dbReference type="EMBL" id="EAI8859718.1"/>
    </source>
</evidence>
<dbReference type="Pfam" id="PF18985">
    <property type="entry name" value="DUF5718"/>
    <property type="match status" value="1"/>
</dbReference>